<dbReference type="SUPFAM" id="SSF56112">
    <property type="entry name" value="Protein kinase-like (PK-like)"/>
    <property type="match status" value="1"/>
</dbReference>
<name>A0A0L0F7E8_9EUKA</name>
<dbReference type="EMBL" id="KQ246695">
    <property type="protein sequence ID" value="KNC72657.1"/>
    <property type="molecule type" value="Genomic_DNA"/>
</dbReference>
<evidence type="ECO:0000313" key="3">
    <source>
        <dbReference type="Proteomes" id="UP000054560"/>
    </source>
</evidence>
<dbReference type="InterPro" id="IPR011009">
    <property type="entry name" value="Kinase-like_dom_sf"/>
</dbReference>
<dbReference type="PANTHER" id="PTHR11139:SF68">
    <property type="entry name" value="DNA-DEPENDENT PROTEIN KINASE CATALYTIC SUBUNIT"/>
    <property type="match status" value="1"/>
</dbReference>
<dbReference type="STRING" id="667725.A0A0L0F7E8"/>
<gene>
    <name evidence="2" type="ORF">SARC_14782</name>
</gene>
<proteinExistence type="predicted"/>
<dbReference type="GO" id="GO:0000723">
    <property type="term" value="P:telomere maintenance"/>
    <property type="evidence" value="ECO:0007669"/>
    <property type="project" value="TreeGrafter"/>
</dbReference>
<dbReference type="PROSITE" id="PS50290">
    <property type="entry name" value="PI3_4_KINASE_3"/>
    <property type="match status" value="1"/>
</dbReference>
<dbReference type="Pfam" id="PF00454">
    <property type="entry name" value="PI3_PI4_kinase"/>
    <property type="match status" value="1"/>
</dbReference>
<dbReference type="GO" id="GO:0006302">
    <property type="term" value="P:double-strand break repair"/>
    <property type="evidence" value="ECO:0007669"/>
    <property type="project" value="TreeGrafter"/>
</dbReference>
<dbReference type="Proteomes" id="UP000054560">
    <property type="component" value="Unassembled WGS sequence"/>
</dbReference>
<dbReference type="Gene3D" id="3.30.1010.10">
    <property type="entry name" value="Phosphatidylinositol 3-kinase Catalytic Subunit, Chain A, domain 4"/>
    <property type="match status" value="1"/>
</dbReference>
<dbReference type="GO" id="GO:0004674">
    <property type="term" value="F:protein serine/threonine kinase activity"/>
    <property type="evidence" value="ECO:0007669"/>
    <property type="project" value="TreeGrafter"/>
</dbReference>
<organism evidence="2 3">
    <name type="scientific">Sphaeroforma arctica JP610</name>
    <dbReference type="NCBI Taxonomy" id="667725"/>
    <lineage>
        <taxon>Eukaryota</taxon>
        <taxon>Ichthyosporea</taxon>
        <taxon>Ichthyophonida</taxon>
        <taxon>Sphaeroforma</taxon>
    </lineage>
</organism>
<keyword evidence="3" id="KW-1185">Reference proteome</keyword>
<dbReference type="InterPro" id="IPR000403">
    <property type="entry name" value="PI3/4_kinase_cat_dom"/>
</dbReference>
<feature type="domain" description="PI3K/PI4K catalytic" evidence="1">
    <location>
        <begin position="100"/>
        <end position="176"/>
    </location>
</feature>
<reference evidence="2 3" key="1">
    <citation type="submission" date="2011-02" db="EMBL/GenBank/DDBJ databases">
        <title>The Genome Sequence of Sphaeroforma arctica JP610.</title>
        <authorList>
            <consortium name="The Broad Institute Genome Sequencing Platform"/>
            <person name="Russ C."/>
            <person name="Cuomo C."/>
            <person name="Young S.K."/>
            <person name="Zeng Q."/>
            <person name="Gargeya S."/>
            <person name="Alvarado L."/>
            <person name="Berlin A."/>
            <person name="Chapman S.B."/>
            <person name="Chen Z."/>
            <person name="Freedman E."/>
            <person name="Gellesch M."/>
            <person name="Goldberg J."/>
            <person name="Griggs A."/>
            <person name="Gujja S."/>
            <person name="Heilman E."/>
            <person name="Heiman D."/>
            <person name="Howarth C."/>
            <person name="Mehta T."/>
            <person name="Neiman D."/>
            <person name="Pearson M."/>
            <person name="Roberts A."/>
            <person name="Saif S."/>
            <person name="Shea T."/>
            <person name="Shenoy N."/>
            <person name="Sisk P."/>
            <person name="Stolte C."/>
            <person name="Sykes S."/>
            <person name="White J."/>
            <person name="Yandava C."/>
            <person name="Burger G."/>
            <person name="Gray M.W."/>
            <person name="Holland P.W.H."/>
            <person name="King N."/>
            <person name="Lang F.B.F."/>
            <person name="Roger A.J."/>
            <person name="Ruiz-Trillo I."/>
            <person name="Haas B."/>
            <person name="Nusbaum C."/>
            <person name="Birren B."/>
        </authorList>
    </citation>
    <scope>NUCLEOTIDE SEQUENCE [LARGE SCALE GENOMIC DNA]</scope>
    <source>
        <strain evidence="2 3">JP610</strain>
    </source>
</reference>
<dbReference type="GeneID" id="25915286"/>
<protein>
    <recommendedName>
        <fullName evidence="1">PI3K/PI4K catalytic domain-containing protein</fullName>
    </recommendedName>
</protein>
<dbReference type="PANTHER" id="PTHR11139">
    <property type="entry name" value="ATAXIA TELANGIECTASIA MUTATED ATM -RELATED"/>
    <property type="match status" value="1"/>
</dbReference>
<dbReference type="OrthoDB" id="431717at2759"/>
<dbReference type="AlphaFoldDB" id="A0A0L0F7E8"/>
<dbReference type="eggNOG" id="KOG0891">
    <property type="taxonomic scope" value="Eukaryota"/>
</dbReference>
<accession>A0A0L0F7E8</accession>
<dbReference type="RefSeq" id="XP_014146559.1">
    <property type="nucleotide sequence ID" value="XM_014291084.1"/>
</dbReference>
<dbReference type="GO" id="GO:0005634">
    <property type="term" value="C:nucleus"/>
    <property type="evidence" value="ECO:0007669"/>
    <property type="project" value="TreeGrafter"/>
</dbReference>
<evidence type="ECO:0000313" key="2">
    <source>
        <dbReference type="EMBL" id="KNC72657.1"/>
    </source>
</evidence>
<dbReference type="InterPro" id="IPR050517">
    <property type="entry name" value="DDR_Repair_Kinase"/>
</dbReference>
<evidence type="ECO:0000259" key="1">
    <source>
        <dbReference type="PROSITE" id="PS50290"/>
    </source>
</evidence>
<sequence length="176" mass="19542">MNSDPSGAKSRSLAKTLHDMVGLNGSKLCDLRDSSEFKKVYSTMQAVANSKPAQLLKEYSPWLAAFHSADHRAVDAIEIPGRYSGTAKPIPSLHPTITKFDETVLVLSSIRRPKRIKMLANDGSVHPFLVKGGEDLRLDQRVEGIFDSMNSVFGQNTECRRRRLRLTTYAVVPVSK</sequence>